<sequence length="680" mass="74416">MVKRASSQKKCLPLQHAGSRCNMPVTSPTLCSCLSRDKTHIQKRRDRGQSRRMHVRQGINDVAIPCEQPVTTPIVVTRLNRDLASSHSGLSSDSPCVTDDLLTVEQSIRELLDGYHRIIDDYCGKWDSDDALSSSEAPPTHGTTCARGDGGSNSNTTQRGYKTFNPSDASYCSKIDVRSDDTSLPVSSVHRDHSTDAKSPIPYLQMRQGGFFSPQREVSSALSNETVHLESLGTAAPSARVGSPVDLFADVLTEDQLSRSRELQGRHRDKTIDILKQQLGASHSSEKRRPTSPARQLSWNSTLLVDTMESSNEVEKTTRMGFGAMWYPSRRDVVCSPVPPDVWQRISKTNTTSRSRSMSGNTKTDHYDTGGKVFVASKWREESASLPGCVTVANRYNVAFMSPVQNADLPTPHNGIVDSGEGSSPKGSADCPVPELSGKSQNNSFGKLEVQRLLQKVCSSERKNGGDSITPEIATSARRTENHSTRSGVMPGDQEKAAEVPQKTTDRRHCTSFQPWDGKSSDEVEGKVPKIRHGSRLSKYSEAQGQLPQPPLHSPQERTLYYASSRCCSPPNRNAASRFRENVERCVAAVESNDGTITALPHFADSLVGAAISDLFPAVKRRQALLKQSQHAQEAAAVAAARTMRSSYRASFPPYVSTANVGAALRSNTRCVHGVYPYVR</sequence>
<evidence type="ECO:0000313" key="3">
    <source>
        <dbReference type="Proteomes" id="UP000000702"/>
    </source>
</evidence>
<dbReference type="PROSITE" id="PS51257">
    <property type="entry name" value="PROKAR_LIPOPROTEIN"/>
    <property type="match status" value="1"/>
</dbReference>
<dbReference type="AlphaFoldDB" id="F9W3P3"/>
<comment type="caution">
    <text evidence="2">The sequence shown here is derived from an EMBL/GenBank/DDBJ whole genome shotgun (WGS) entry which is preliminary data.</text>
</comment>
<dbReference type="EMBL" id="CAEQ01000447">
    <property type="protein sequence ID" value="CCD11766.1"/>
    <property type="molecule type" value="Genomic_DNA"/>
</dbReference>
<feature type="region of interest" description="Disordered" evidence="1">
    <location>
        <begin position="276"/>
        <end position="297"/>
    </location>
</feature>
<name>F9W3P3_TRYCI</name>
<dbReference type="OMA" id="VECHEPA"/>
<gene>
    <name evidence="2" type="ORF">TCIL3000_0_27130</name>
</gene>
<dbReference type="VEuPathDB" id="TriTrypDB:TcIL3000_0_27130"/>
<feature type="compositionally biased region" description="Polar residues" evidence="1">
    <location>
        <begin position="152"/>
        <end position="163"/>
    </location>
</feature>
<feature type="compositionally biased region" description="Basic and acidic residues" evidence="1">
    <location>
        <begin position="519"/>
        <end position="528"/>
    </location>
</feature>
<reference evidence="2 3" key="2">
    <citation type="journal article" date="2012" name="Proc. Natl. Acad. Sci. U.S.A.">
        <title>Antigenic diversity is generated by distinct evolutionary mechanisms in African trypanosome species.</title>
        <authorList>
            <person name="Jackson A.P."/>
            <person name="Berry A."/>
            <person name="Aslett M."/>
            <person name="Allison H.C."/>
            <person name="Burton P."/>
            <person name="Vavrova-Anderson J."/>
            <person name="Brown R."/>
            <person name="Browne H."/>
            <person name="Corton N."/>
            <person name="Hauser H."/>
            <person name="Gamble J."/>
            <person name="Gilderthorp R."/>
            <person name="Marcello L."/>
            <person name="McQuillan J."/>
            <person name="Otto T.D."/>
            <person name="Quail M.A."/>
            <person name="Sanders M.J."/>
            <person name="van Tonder A."/>
            <person name="Ginger M.L."/>
            <person name="Field M.C."/>
            <person name="Barry J.D."/>
            <person name="Hertz-Fowler C."/>
            <person name="Berriman M."/>
        </authorList>
    </citation>
    <scope>NUCLEOTIDE SEQUENCE [LARGE SCALE GENOMIC DNA]</scope>
    <source>
        <strain evidence="2 3">IL3000</strain>
    </source>
</reference>
<feature type="compositionally biased region" description="Basic and acidic residues" evidence="1">
    <location>
        <begin position="493"/>
        <end position="509"/>
    </location>
</feature>
<accession>F9W3P3</accession>
<feature type="compositionally biased region" description="Polar residues" evidence="1">
    <location>
        <begin position="131"/>
        <end position="143"/>
    </location>
</feature>
<feature type="region of interest" description="Disordered" evidence="1">
    <location>
        <begin position="405"/>
        <end position="444"/>
    </location>
</feature>
<evidence type="ECO:0000256" key="1">
    <source>
        <dbReference type="SAM" id="MobiDB-lite"/>
    </source>
</evidence>
<feature type="region of interest" description="Disordered" evidence="1">
    <location>
        <begin position="459"/>
        <end position="553"/>
    </location>
</feature>
<dbReference type="Proteomes" id="UP000000702">
    <property type="component" value="Unassembled WGS sequence"/>
</dbReference>
<evidence type="ECO:0000313" key="2">
    <source>
        <dbReference type="EMBL" id="CCD11766.1"/>
    </source>
</evidence>
<reference evidence="3" key="1">
    <citation type="submission" date="2011-07" db="EMBL/GenBank/DDBJ databases">
        <title>Divergent evolution of antigenic variation in African trypanosomes.</title>
        <authorList>
            <person name="Jackson A.P."/>
            <person name="Berry A."/>
            <person name="Allison H.C."/>
            <person name="Burton P."/>
            <person name="Anderson J."/>
            <person name="Aslett M."/>
            <person name="Brown R."/>
            <person name="Corton N."/>
            <person name="Harris D."/>
            <person name="Hauser H."/>
            <person name="Gamble J."/>
            <person name="Gilderthorp R."/>
            <person name="McQuillan J."/>
            <person name="Quail M.A."/>
            <person name="Sanders M."/>
            <person name="Van Tonder A."/>
            <person name="Ginger M.L."/>
            <person name="Donelson J.E."/>
            <person name="Field M.C."/>
            <person name="Barry J.D."/>
            <person name="Berriman M."/>
            <person name="Hertz-Fowler C."/>
        </authorList>
    </citation>
    <scope>NUCLEOTIDE SEQUENCE [LARGE SCALE GENOMIC DNA]</scope>
    <source>
        <strain evidence="3">IL3000</strain>
    </source>
</reference>
<proteinExistence type="predicted"/>
<organism evidence="2 3">
    <name type="scientific">Trypanosoma congolense (strain IL3000)</name>
    <dbReference type="NCBI Taxonomy" id="1068625"/>
    <lineage>
        <taxon>Eukaryota</taxon>
        <taxon>Discoba</taxon>
        <taxon>Euglenozoa</taxon>
        <taxon>Kinetoplastea</taxon>
        <taxon>Metakinetoplastina</taxon>
        <taxon>Trypanosomatida</taxon>
        <taxon>Trypanosomatidae</taxon>
        <taxon>Trypanosoma</taxon>
        <taxon>Nannomonas</taxon>
    </lineage>
</organism>
<feature type="region of interest" description="Disordered" evidence="1">
    <location>
        <begin position="130"/>
        <end position="163"/>
    </location>
</feature>
<keyword evidence="3" id="KW-1185">Reference proteome</keyword>
<protein>
    <submittedName>
        <fullName evidence="2">WGS project CAEQ00000000 data, annotated contig 1086</fullName>
    </submittedName>
</protein>